<comment type="caution">
    <text evidence="1">The sequence shown here is derived from an EMBL/GenBank/DDBJ whole genome shotgun (WGS) entry which is preliminary data.</text>
</comment>
<evidence type="ECO:0000313" key="2">
    <source>
        <dbReference type="Proteomes" id="UP001150603"/>
    </source>
</evidence>
<sequence>MSLEIITSTRDRLLPDPKLDPILCMVGCMVIDKPQWDASPYSGCKIVVWTHGEPKTLTKLGFPSHVDYVNLDDEHKMISELTRWVCRHDPDILCGYEVQNSSWGYLVERADIVYGMRLCSDLSRIVDPPWRRQTNGYGRDQDSWGYKKGAALSIGGRHVLNVWRLMRGELALTSYSFEKIVAEVLKERVPHFTLDKVSQWFVNGPTVATIRALRHAMYRARTSLRLLDTMDIVHRASEFASIIGIDFDSVITRGSQLR</sequence>
<dbReference type="Proteomes" id="UP001150603">
    <property type="component" value="Unassembled WGS sequence"/>
</dbReference>
<accession>A0ACC1J9V1</accession>
<protein>
    <submittedName>
        <fullName evidence="1">DNA polymerase zeta</fullName>
        <ecNumber evidence="1">2.7.7.7</ecNumber>
    </submittedName>
</protein>
<proteinExistence type="predicted"/>
<evidence type="ECO:0000313" key="1">
    <source>
        <dbReference type="EMBL" id="KAJ1943271.1"/>
    </source>
</evidence>
<reference evidence="1" key="1">
    <citation type="submission" date="2022-07" db="EMBL/GenBank/DDBJ databases">
        <title>Phylogenomic reconstructions and comparative analyses of Kickxellomycotina fungi.</title>
        <authorList>
            <person name="Reynolds N.K."/>
            <person name="Stajich J.E."/>
            <person name="Barry K."/>
            <person name="Grigoriev I.V."/>
            <person name="Crous P."/>
            <person name="Smith M.E."/>
        </authorList>
    </citation>
    <scope>NUCLEOTIDE SEQUENCE</scope>
    <source>
        <strain evidence="1">NRRL 5244</strain>
    </source>
</reference>
<keyword evidence="1" id="KW-0808">Transferase</keyword>
<keyword evidence="2" id="KW-1185">Reference proteome</keyword>
<organism evidence="1 2">
    <name type="scientific">Linderina macrospora</name>
    <dbReference type="NCBI Taxonomy" id="4868"/>
    <lineage>
        <taxon>Eukaryota</taxon>
        <taxon>Fungi</taxon>
        <taxon>Fungi incertae sedis</taxon>
        <taxon>Zoopagomycota</taxon>
        <taxon>Kickxellomycotina</taxon>
        <taxon>Kickxellomycetes</taxon>
        <taxon>Kickxellales</taxon>
        <taxon>Kickxellaceae</taxon>
        <taxon>Linderina</taxon>
    </lineage>
</organism>
<dbReference type="EC" id="2.7.7.7" evidence="1"/>
<name>A0ACC1J9V1_9FUNG</name>
<dbReference type="EMBL" id="JANBPW010001748">
    <property type="protein sequence ID" value="KAJ1943271.1"/>
    <property type="molecule type" value="Genomic_DNA"/>
</dbReference>
<keyword evidence="1" id="KW-0548">Nucleotidyltransferase</keyword>
<gene>
    <name evidence="1" type="primary">REV3_1</name>
    <name evidence="1" type="ORF">FBU59_002960</name>
</gene>
<feature type="non-terminal residue" evidence="1">
    <location>
        <position position="258"/>
    </location>
</feature>